<dbReference type="HOGENOM" id="CLU_065423_0_0_1"/>
<protein>
    <submittedName>
        <fullName evidence="2">Uncharacterized protein</fullName>
    </submittedName>
</protein>
<evidence type="ECO:0000256" key="1">
    <source>
        <dbReference type="SAM" id="SignalP"/>
    </source>
</evidence>
<accession>A0A074SLQ8</accession>
<proteinExistence type="predicted"/>
<feature type="chain" id="PRO_5001698886" evidence="1">
    <location>
        <begin position="22"/>
        <end position="301"/>
    </location>
</feature>
<evidence type="ECO:0000313" key="3">
    <source>
        <dbReference type="Proteomes" id="UP000027456"/>
    </source>
</evidence>
<comment type="caution">
    <text evidence="2">The sequence shown here is derived from an EMBL/GenBank/DDBJ whole genome shotgun (WGS) entry which is preliminary data.</text>
</comment>
<reference evidence="2 3" key="1">
    <citation type="submission" date="2013-12" db="EMBL/GenBank/DDBJ databases">
        <authorList>
            <person name="Cubeta M."/>
            <person name="Pakala S."/>
            <person name="Fedorova N."/>
            <person name="Thomas E."/>
            <person name="Dean R."/>
            <person name="Jabaji S."/>
            <person name="Neate S."/>
            <person name="Toda T."/>
            <person name="Tavantzis S."/>
            <person name="Vilgalys R."/>
            <person name="Bharathan N."/>
            <person name="Pakala S."/>
            <person name="Losada L.S."/>
            <person name="Zafar N."/>
            <person name="Nierman W."/>
        </authorList>
    </citation>
    <scope>NUCLEOTIDE SEQUENCE [LARGE SCALE GENOMIC DNA]</scope>
    <source>
        <strain evidence="2 3">123E</strain>
    </source>
</reference>
<feature type="signal peptide" evidence="1">
    <location>
        <begin position="1"/>
        <end position="21"/>
    </location>
</feature>
<keyword evidence="1" id="KW-0732">Signal</keyword>
<dbReference type="AlphaFoldDB" id="A0A074SLQ8"/>
<dbReference type="OrthoDB" id="3190489at2759"/>
<keyword evidence="3" id="KW-1185">Reference proteome</keyword>
<name>A0A074SLQ8_9AGAM</name>
<dbReference type="Proteomes" id="UP000027456">
    <property type="component" value="Unassembled WGS sequence"/>
</dbReference>
<dbReference type="EMBL" id="AZST01000199">
    <property type="protein sequence ID" value="KEP51022.1"/>
    <property type="molecule type" value="Genomic_DNA"/>
</dbReference>
<evidence type="ECO:0000313" key="2">
    <source>
        <dbReference type="EMBL" id="KEP51022.1"/>
    </source>
</evidence>
<gene>
    <name evidence="2" type="ORF">V565_068830</name>
</gene>
<organism evidence="2 3">
    <name type="scientific">Rhizoctonia solani 123E</name>
    <dbReference type="NCBI Taxonomy" id="1423351"/>
    <lineage>
        <taxon>Eukaryota</taxon>
        <taxon>Fungi</taxon>
        <taxon>Dikarya</taxon>
        <taxon>Basidiomycota</taxon>
        <taxon>Agaricomycotina</taxon>
        <taxon>Agaricomycetes</taxon>
        <taxon>Cantharellales</taxon>
        <taxon>Ceratobasidiaceae</taxon>
        <taxon>Rhizoctonia</taxon>
    </lineage>
</organism>
<sequence length="301" mass="33222">MTGLTSLSLQLGIFATSSVLSQMTCRLTKLVCVLASDVTYPISKFLSIQPAIEELHIVCPSDGLTDLGPETLPALRNLAAPLRLLPKLLNHRISRISRLSVLGTMADIDELLQLGVALESDNPPQSMQLIVGVDITAFLMTTEILAHGLGQLGLRAPFVDLLRLEIHRGHIRSDTLQATFTHALPRFPNLKTLVVMSLSPDASAYIRKFPQVLPAQAPPSPLPTPSTPTDEFSALSPRHLSSQLEYDEERNWLNPVPDALHDESCHIKILAAWHQANPRLERVVFPVGAYTHVNKKKQRRE</sequence>